<dbReference type="Pfam" id="PF01973">
    <property type="entry name" value="MptE-like"/>
    <property type="match status" value="1"/>
</dbReference>
<dbReference type="InterPro" id="IPR045376">
    <property type="entry name" value="Maf_N"/>
</dbReference>
<organism evidence="3 4">
    <name type="scientific">Pseudoalteromonas aurantia 208</name>
    <dbReference type="NCBI Taxonomy" id="1314867"/>
    <lineage>
        <taxon>Bacteria</taxon>
        <taxon>Pseudomonadati</taxon>
        <taxon>Pseudomonadota</taxon>
        <taxon>Gammaproteobacteria</taxon>
        <taxon>Alteromonadales</taxon>
        <taxon>Pseudoalteromonadaceae</taxon>
        <taxon>Pseudoalteromonas</taxon>
    </lineage>
</organism>
<evidence type="ECO:0000313" key="3">
    <source>
        <dbReference type="EMBL" id="MBE0367388.1"/>
    </source>
</evidence>
<name>A0ABR9E8S6_9GAMM</name>
<protein>
    <recommendedName>
        <fullName evidence="5">Maf protein</fullName>
    </recommendedName>
</protein>
<dbReference type="InterPro" id="IPR002826">
    <property type="entry name" value="MptE-like"/>
</dbReference>
<feature type="domain" description="6-hydroxymethylpterin diphosphokinase MptE-like" evidence="1">
    <location>
        <begin position="302"/>
        <end position="464"/>
    </location>
</feature>
<evidence type="ECO:0000313" key="4">
    <source>
        <dbReference type="Proteomes" id="UP000615755"/>
    </source>
</evidence>
<sequence>MVEFKDAESQLQQIEKTLQASVEKNVLEEKFIEEANNQYEINLVAFKKYLPEIYDKYINFSPKESFNLFLNDNGTPNLVDYGTNCPIYSADPISQVKDQVENAIKSPVFSKISYHYLEKLDNQYDFIHVDLIKSAGKVYNKARNSLEVNTELRGKVPSSVIFGVGLGYHLNAVLDAVPSEYINLFEPEEDYFFASLFTFDWASYLKKIDDKGLSLYLSVGVDEEGVYKELYSRAQEQGPFTISNSWFFQHYPSLSINNLILKLKDNFHEFFMGWGFIDDAFMSLAHSCENVKRQLPMFRARYDVENQFKDFPVFIVANGPSLDNDIEFIKKFRDDVIVVSCNSASTALIKNGIVPDFHAALERSRATYDFLKAFLPEDARKQMSLLTVNVMHQDVASLFSWAGAALKGREAGTSLHQVAEIFSQREPSATIPFCNPLVGNMALSYVVSLGFKNIYMFGVDNGYVDPAHHHSKSSMYYNSEGDTVYQPLQIGSQLRVPGNFGKEVIADHFLYSGKVQMERVLRTARAQGVSCFNCSDGSFVEGTTPLRSDDIILSSNTRRRENVIDYIKSELFYTPDKDFDLEEYLDFEGFEKLCSTMIEILSEPVSVRSEAFEQVMKQIRLLMSLKETQFSHHFMVLEGEALYLNSIIINMLFNYGDDESIMPFYQELKGVWCDFLEDAPSLYRKNWNKASDHVFEV</sequence>
<dbReference type="InterPro" id="IPR018187">
    <property type="entry name" value="Asp/Glu_racemase_AS_1"/>
</dbReference>
<dbReference type="Proteomes" id="UP000615755">
    <property type="component" value="Unassembled WGS sequence"/>
</dbReference>
<dbReference type="PANTHER" id="PTHR41786">
    <property type="entry name" value="MOTILITY ACCESSORY FACTOR MAF"/>
    <property type="match status" value="1"/>
</dbReference>
<comment type="caution">
    <text evidence="3">The sequence shown here is derived from an EMBL/GenBank/DDBJ whole genome shotgun (WGS) entry which is preliminary data.</text>
</comment>
<keyword evidence="4" id="KW-1185">Reference proteome</keyword>
<evidence type="ECO:0000259" key="2">
    <source>
        <dbReference type="Pfam" id="PF20157"/>
    </source>
</evidence>
<dbReference type="PANTHER" id="PTHR41786:SF1">
    <property type="entry name" value="6-HYDROXYMETHYLPTERIN DIPHOSPHOKINASE MPTE-LIKE DOMAIN-CONTAINING PROTEIN"/>
    <property type="match status" value="1"/>
</dbReference>
<dbReference type="Pfam" id="PF20157">
    <property type="entry name" value="Maf_flag10_N"/>
    <property type="match status" value="1"/>
</dbReference>
<evidence type="ECO:0000259" key="1">
    <source>
        <dbReference type="Pfam" id="PF01973"/>
    </source>
</evidence>
<dbReference type="PROSITE" id="PS00923">
    <property type="entry name" value="ASP_GLU_RACEMASE_1"/>
    <property type="match status" value="1"/>
</dbReference>
<reference evidence="3 4" key="1">
    <citation type="submission" date="2015-03" db="EMBL/GenBank/DDBJ databases">
        <title>Genome sequence of Pseudoalteromonas aurantia.</title>
        <authorList>
            <person name="Xie B.-B."/>
            <person name="Rong J.-C."/>
            <person name="Qin Q.-L."/>
            <person name="Zhang Y.-Z."/>
        </authorList>
    </citation>
    <scope>NUCLEOTIDE SEQUENCE [LARGE SCALE GENOMIC DNA]</scope>
    <source>
        <strain evidence="3 4">208</strain>
    </source>
</reference>
<proteinExistence type="predicted"/>
<accession>A0ABR9E8S6</accession>
<evidence type="ECO:0008006" key="5">
    <source>
        <dbReference type="Google" id="ProtNLM"/>
    </source>
</evidence>
<feature type="domain" description="Glycosyltransferase Maf N-terminal" evidence="2">
    <location>
        <begin position="39"/>
        <end position="271"/>
    </location>
</feature>
<gene>
    <name evidence="3" type="ORF">PAUR_a0740</name>
</gene>
<dbReference type="RefSeq" id="WP_192506824.1">
    <property type="nucleotide sequence ID" value="NZ_AQGV01000012.1"/>
</dbReference>
<dbReference type="EMBL" id="AQGV01000012">
    <property type="protein sequence ID" value="MBE0367388.1"/>
    <property type="molecule type" value="Genomic_DNA"/>
</dbReference>